<dbReference type="OrthoDB" id="9795736at2"/>
<protein>
    <submittedName>
        <fullName evidence="3">DUF1003 domain-containing protein</fullName>
    </submittedName>
</protein>
<evidence type="ECO:0000256" key="1">
    <source>
        <dbReference type="SAM" id="MobiDB-lite"/>
    </source>
</evidence>
<keyword evidence="2" id="KW-1133">Transmembrane helix</keyword>
<dbReference type="Pfam" id="PF06210">
    <property type="entry name" value="DUF1003"/>
    <property type="match status" value="1"/>
</dbReference>
<evidence type="ECO:0000313" key="4">
    <source>
        <dbReference type="Proteomes" id="UP000312032"/>
    </source>
</evidence>
<evidence type="ECO:0000256" key="2">
    <source>
        <dbReference type="SAM" id="Phobius"/>
    </source>
</evidence>
<feature type="transmembrane region" description="Helical" evidence="2">
    <location>
        <begin position="44"/>
        <end position="67"/>
    </location>
</feature>
<feature type="transmembrane region" description="Helical" evidence="2">
    <location>
        <begin position="73"/>
        <end position="93"/>
    </location>
</feature>
<keyword evidence="4" id="KW-1185">Reference proteome</keyword>
<name>A0A5C4U5B8_9CORY</name>
<dbReference type="PANTHER" id="PTHR41386">
    <property type="entry name" value="INTEGRAL MEMBRANE PROTEIN-RELATED"/>
    <property type="match status" value="1"/>
</dbReference>
<proteinExistence type="predicted"/>
<dbReference type="EMBL" id="VDHJ01000002">
    <property type="protein sequence ID" value="TNL99680.1"/>
    <property type="molecule type" value="Genomic_DNA"/>
</dbReference>
<dbReference type="AlphaFoldDB" id="A0A5C4U5B8"/>
<feature type="region of interest" description="Disordered" evidence="1">
    <location>
        <begin position="162"/>
        <end position="189"/>
    </location>
</feature>
<evidence type="ECO:0000313" key="3">
    <source>
        <dbReference type="EMBL" id="TNL99680.1"/>
    </source>
</evidence>
<dbReference type="PANTHER" id="PTHR41386:SF1">
    <property type="entry name" value="MEMBRANE PROTEIN"/>
    <property type="match status" value="1"/>
</dbReference>
<keyword evidence="2" id="KW-0472">Membrane</keyword>
<dbReference type="RefSeq" id="WP_139464596.1">
    <property type="nucleotide sequence ID" value="NZ_VDHJ01000002.1"/>
</dbReference>
<gene>
    <name evidence="3" type="ORF">FHE74_01145</name>
</gene>
<keyword evidence="2" id="KW-0812">Transmembrane</keyword>
<sequence>MADNNRHALDTPVAGKKRSFFSLDDEAIGDAAEKVARFFGTGRYLMWQTVIVVIWICLNVGGFWWNWDPYPFILLNLAFSTQAAYAAPLILLAQNRQEDRDRVTLAADRRRDELTKADTEFLARELASVRLSLGDTVSRDYLRRELEDVKSLLERVEAKLDDAAADSANTPEDLRDPIQGDLEEDAHRD</sequence>
<comment type="caution">
    <text evidence="3">The sequence shown here is derived from an EMBL/GenBank/DDBJ whole genome shotgun (WGS) entry which is preliminary data.</text>
</comment>
<organism evidence="3 4">
    <name type="scientific">Corynebacterium tapiri</name>
    <dbReference type="NCBI Taxonomy" id="1448266"/>
    <lineage>
        <taxon>Bacteria</taxon>
        <taxon>Bacillati</taxon>
        <taxon>Actinomycetota</taxon>
        <taxon>Actinomycetes</taxon>
        <taxon>Mycobacteriales</taxon>
        <taxon>Corynebacteriaceae</taxon>
        <taxon>Corynebacterium</taxon>
    </lineage>
</organism>
<accession>A0A5C4U5B8</accession>
<dbReference type="Proteomes" id="UP000312032">
    <property type="component" value="Unassembled WGS sequence"/>
</dbReference>
<reference evidence="3 4" key="1">
    <citation type="submission" date="2019-06" db="EMBL/GenBank/DDBJ databases">
        <authorList>
            <person name="Li J."/>
        </authorList>
    </citation>
    <scope>NUCLEOTIDE SEQUENCE [LARGE SCALE GENOMIC DNA]</scope>
    <source>
        <strain evidence="3 4">LMG 28165</strain>
    </source>
</reference>
<dbReference type="InterPro" id="IPR010406">
    <property type="entry name" value="DUF1003"/>
</dbReference>